<comment type="similarity">
    <text evidence="2 10">Belongs to the Mediator complex subunit 13 family.</text>
</comment>
<dbReference type="EMBL" id="MU806248">
    <property type="protein sequence ID" value="KAJ3837414.1"/>
    <property type="molecule type" value="Genomic_DNA"/>
</dbReference>
<dbReference type="GO" id="GO:0016592">
    <property type="term" value="C:mediator complex"/>
    <property type="evidence" value="ECO:0007669"/>
    <property type="project" value="InterPro"/>
</dbReference>
<dbReference type="PANTHER" id="PTHR48249">
    <property type="entry name" value="MEDIATOR OF RNA POLYMERASE II TRANSCRIPTION SUBUNIT 13"/>
    <property type="match status" value="1"/>
</dbReference>
<feature type="region of interest" description="Disordered" evidence="11">
    <location>
        <begin position="377"/>
        <end position="401"/>
    </location>
</feature>
<dbReference type="GO" id="GO:0003713">
    <property type="term" value="F:transcription coactivator activity"/>
    <property type="evidence" value="ECO:0007669"/>
    <property type="project" value="TreeGrafter"/>
</dbReference>
<evidence type="ECO:0000256" key="1">
    <source>
        <dbReference type="ARBA" id="ARBA00004123"/>
    </source>
</evidence>
<dbReference type="Pfam" id="PF06333">
    <property type="entry name" value="Med13_C"/>
    <property type="match status" value="1"/>
</dbReference>
<comment type="caution">
    <text evidence="13">The sequence shown here is derived from an EMBL/GenBank/DDBJ whole genome shotgun (WGS) entry which is preliminary data.</text>
</comment>
<evidence type="ECO:0000256" key="4">
    <source>
        <dbReference type="ARBA" id="ARBA00022491"/>
    </source>
</evidence>
<name>A0AA38P6Y0_9AGAR</name>
<organism evidence="13 14">
    <name type="scientific">Lentinula raphanica</name>
    <dbReference type="NCBI Taxonomy" id="153919"/>
    <lineage>
        <taxon>Eukaryota</taxon>
        <taxon>Fungi</taxon>
        <taxon>Dikarya</taxon>
        <taxon>Basidiomycota</taxon>
        <taxon>Agaricomycotina</taxon>
        <taxon>Agaricomycetes</taxon>
        <taxon>Agaricomycetidae</taxon>
        <taxon>Agaricales</taxon>
        <taxon>Marasmiineae</taxon>
        <taxon>Omphalotaceae</taxon>
        <taxon>Lentinula</taxon>
    </lineage>
</organism>
<evidence type="ECO:0000256" key="2">
    <source>
        <dbReference type="ARBA" id="ARBA00009354"/>
    </source>
</evidence>
<reference evidence="13" key="1">
    <citation type="submission" date="2022-08" db="EMBL/GenBank/DDBJ databases">
        <authorList>
            <consortium name="DOE Joint Genome Institute"/>
            <person name="Min B."/>
            <person name="Riley R."/>
            <person name="Sierra-Patev S."/>
            <person name="Naranjo-Ortiz M."/>
            <person name="Looney B."/>
            <person name="Konkel Z."/>
            <person name="Slot J.C."/>
            <person name="Sakamoto Y."/>
            <person name="Steenwyk J.L."/>
            <person name="Rokas A."/>
            <person name="Carro J."/>
            <person name="Camarero S."/>
            <person name="Ferreira P."/>
            <person name="Molpeceres G."/>
            <person name="Ruiz-Duenas F.J."/>
            <person name="Serrano A."/>
            <person name="Henrissat B."/>
            <person name="Drula E."/>
            <person name="Hughes K.W."/>
            <person name="Mata J.L."/>
            <person name="Ishikawa N.K."/>
            <person name="Vargas-Isla R."/>
            <person name="Ushijima S."/>
            <person name="Smith C.A."/>
            <person name="Ahrendt S."/>
            <person name="Andreopoulos W."/>
            <person name="He G."/>
            <person name="Labutti K."/>
            <person name="Lipzen A."/>
            <person name="Ng V."/>
            <person name="Sandor L."/>
            <person name="Barry K."/>
            <person name="Martinez A.T."/>
            <person name="Xiao Y."/>
            <person name="Gibbons J.G."/>
            <person name="Terashima K."/>
            <person name="Hibbett D.S."/>
            <person name="Grigoriev I.V."/>
        </authorList>
    </citation>
    <scope>NUCLEOTIDE SEQUENCE</scope>
    <source>
        <strain evidence="13">TFB9207</strain>
    </source>
</reference>
<keyword evidence="6 10" id="KW-0010">Activator</keyword>
<dbReference type="Proteomes" id="UP001163846">
    <property type="component" value="Unassembled WGS sequence"/>
</dbReference>
<comment type="subcellular location">
    <subcellularLocation>
        <location evidence="1 10">Nucleus</location>
    </subcellularLocation>
</comment>
<evidence type="ECO:0000313" key="13">
    <source>
        <dbReference type="EMBL" id="KAJ3837414.1"/>
    </source>
</evidence>
<feature type="domain" description="Mediator complex subunit Med13 C-terminal" evidence="12">
    <location>
        <begin position="231"/>
        <end position="552"/>
    </location>
</feature>
<comment type="function">
    <text evidence="10">Component of the SRB8-11 complex. The SRB8-11 complex is a regulatory module of the Mediator complex which is itself involved in regulation of basal and activated RNA polymerase II-dependent transcription. The SRB8-11 complex may be involved in the transcriptional repression of a subset of genes regulated by Mediator. It may inhibit the association of the Mediator complex with RNA polymerase II to form the holoenzyme complex.</text>
</comment>
<evidence type="ECO:0000256" key="6">
    <source>
        <dbReference type="ARBA" id="ARBA00023159"/>
    </source>
</evidence>
<evidence type="ECO:0000256" key="11">
    <source>
        <dbReference type="SAM" id="MobiDB-lite"/>
    </source>
</evidence>
<gene>
    <name evidence="13" type="ORF">F5878DRAFT_539489</name>
</gene>
<dbReference type="InterPro" id="IPR009401">
    <property type="entry name" value="Med13_C"/>
</dbReference>
<dbReference type="AlphaFoldDB" id="A0AA38P6Y0"/>
<evidence type="ECO:0000256" key="5">
    <source>
        <dbReference type="ARBA" id="ARBA00023015"/>
    </source>
</evidence>
<evidence type="ECO:0000256" key="8">
    <source>
        <dbReference type="ARBA" id="ARBA00023242"/>
    </source>
</evidence>
<keyword evidence="8 10" id="KW-0539">Nucleus</keyword>
<evidence type="ECO:0000256" key="3">
    <source>
        <dbReference type="ARBA" id="ARBA00019618"/>
    </source>
</evidence>
<evidence type="ECO:0000259" key="12">
    <source>
        <dbReference type="Pfam" id="PF06333"/>
    </source>
</evidence>
<evidence type="ECO:0000256" key="7">
    <source>
        <dbReference type="ARBA" id="ARBA00023163"/>
    </source>
</evidence>
<keyword evidence="14" id="KW-1185">Reference proteome</keyword>
<sequence length="572" mass="63279">MPPPLSPPLISVSKSEAIIHVVPAALRFWEKLGLGPKGGQKNITVFVIYEQSLNDNETEQHAQSWRSERIGSWLKHTCDSYKARALGEMCPGKSKLCQIDGLISFRFDMSFKKNLTTFISSLPFPSSEDAVVFFVIVPLPLMNLSSQMLRHVSSAVNKAMNSCSEVQQPFFQFVPESNILHAALHSSSPYDNYSGLFLRSVYDRVLVPSERAMSRKFFTYGQVEKQYFEVPAFTLARPYTENKISYSGSTDPGLDVLDRHTLLHVGYGISACGRWIFASCIDQRGEAHNTGVWSLQQRTTNIAYDLYIVNRVWDFAMHFANRARVEWRIVVAKLGKMSIAELDAWNAHLYTISQSTTQVPLHVSVLNVQSSTLWTPSPLPSSTHPPLTTVTAKGSSRSASSSMNVSSKNSFFVDITATTYGFRRKDPFPVSSPPDLDDIGLSSGFVRPPSALTTEDDDIFMVDESPLLPLSSSTLLCIPNAPVQPRMLSIHLINCAKSAGCTYPANASDAAEASESLHNLLRDVTHSYYSLSVLSSVRWNTTSSLPFHLGAVETMQKALSTRNGLASMDGYS</sequence>
<proteinExistence type="inferred from homology"/>
<dbReference type="PANTHER" id="PTHR48249:SF3">
    <property type="entry name" value="MEDIATOR OF RNA POLYMERASE II TRANSCRIPTION SUBUNIT 13"/>
    <property type="match status" value="1"/>
</dbReference>
<keyword evidence="4 10" id="KW-0678">Repressor</keyword>
<evidence type="ECO:0000256" key="9">
    <source>
        <dbReference type="ARBA" id="ARBA00032008"/>
    </source>
</evidence>
<dbReference type="GO" id="GO:0045944">
    <property type="term" value="P:positive regulation of transcription by RNA polymerase II"/>
    <property type="evidence" value="ECO:0007669"/>
    <property type="project" value="TreeGrafter"/>
</dbReference>
<evidence type="ECO:0000256" key="10">
    <source>
        <dbReference type="RuleBase" id="RU364134"/>
    </source>
</evidence>
<comment type="subunit">
    <text evidence="10">Component of the SRB8-11 complex, which itself associates with the Mediator complex.</text>
</comment>
<keyword evidence="5 10" id="KW-0805">Transcription regulation</keyword>
<keyword evidence="7 10" id="KW-0804">Transcription</keyword>
<dbReference type="InterPro" id="IPR051139">
    <property type="entry name" value="Mediator_complx_sub13"/>
</dbReference>
<evidence type="ECO:0000313" key="14">
    <source>
        <dbReference type="Proteomes" id="UP001163846"/>
    </source>
</evidence>
<accession>A0AA38P6Y0</accession>
<protein>
    <recommendedName>
        <fullName evidence="3 10">Mediator of RNA polymerase II transcription subunit 13</fullName>
    </recommendedName>
    <alternativeName>
        <fullName evidence="9 10">Mediator complex subunit 13</fullName>
    </alternativeName>
</protein>